<dbReference type="SUPFAM" id="SSF54427">
    <property type="entry name" value="NTF2-like"/>
    <property type="match status" value="1"/>
</dbReference>
<evidence type="ECO:0000313" key="3">
    <source>
        <dbReference type="Proteomes" id="UP000523447"/>
    </source>
</evidence>
<feature type="domain" description="Limonene-1,2-epoxide hydrolase" evidence="1">
    <location>
        <begin position="12"/>
        <end position="125"/>
    </location>
</feature>
<dbReference type="InterPro" id="IPR013100">
    <property type="entry name" value="LEH"/>
</dbReference>
<name>A0A7X6LZU9_9NOCA</name>
<dbReference type="InterPro" id="IPR032710">
    <property type="entry name" value="NTF2-like_dom_sf"/>
</dbReference>
<dbReference type="Gene3D" id="3.10.450.50">
    <property type="match status" value="1"/>
</dbReference>
<dbReference type="Pfam" id="PF07858">
    <property type="entry name" value="LEH"/>
    <property type="match status" value="1"/>
</dbReference>
<evidence type="ECO:0000313" key="2">
    <source>
        <dbReference type="EMBL" id="NKY87603.1"/>
    </source>
</evidence>
<keyword evidence="3" id="KW-1185">Reference proteome</keyword>
<comment type="caution">
    <text evidence="2">The sequence shown here is derived from an EMBL/GenBank/DDBJ whole genome shotgun (WGS) entry which is preliminary data.</text>
</comment>
<dbReference type="Proteomes" id="UP000523447">
    <property type="component" value="Unassembled WGS sequence"/>
</dbReference>
<accession>A0A7X6LZU9</accession>
<dbReference type="AlphaFoldDB" id="A0A7X6LZU9"/>
<protein>
    <submittedName>
        <fullName evidence="2">SnoaL-like domain-containing protein</fullName>
    </submittedName>
</protein>
<reference evidence="2 3" key="1">
    <citation type="submission" date="2020-04" db="EMBL/GenBank/DDBJ databases">
        <title>MicrobeNet Type strains.</title>
        <authorList>
            <person name="Nicholson A.C."/>
        </authorList>
    </citation>
    <scope>NUCLEOTIDE SEQUENCE [LARGE SCALE GENOMIC DNA]</scope>
    <source>
        <strain evidence="2 3">DSM 44445</strain>
    </source>
</reference>
<dbReference type="EMBL" id="JAAXPE010000019">
    <property type="protein sequence ID" value="NKY87603.1"/>
    <property type="molecule type" value="Genomic_DNA"/>
</dbReference>
<organism evidence="2 3">
    <name type="scientific">Nocardia veterana</name>
    <dbReference type="NCBI Taxonomy" id="132249"/>
    <lineage>
        <taxon>Bacteria</taxon>
        <taxon>Bacillati</taxon>
        <taxon>Actinomycetota</taxon>
        <taxon>Actinomycetes</taxon>
        <taxon>Mycobacteriales</taxon>
        <taxon>Nocardiaceae</taxon>
        <taxon>Nocardia</taxon>
    </lineage>
</organism>
<sequence length="146" mass="16398">MPTANNEKEQLVLDFFAAMGPDLETFKKTYRTYLADDVEWESVGFDHHPNLEDSLRYLDTLAEQTGMAYCNINVINIASAGDLVFTERVDTMRKADNSKIMDFRVAGVLEVRDGKIHRYTDYLDSLGTATQLQSLAQEMGHVPAGS</sequence>
<proteinExistence type="predicted"/>
<evidence type="ECO:0000259" key="1">
    <source>
        <dbReference type="Pfam" id="PF07858"/>
    </source>
</evidence>
<dbReference type="RefSeq" id="WP_040723918.1">
    <property type="nucleotide sequence ID" value="NZ_CAWPHS010000011.1"/>
</dbReference>
<gene>
    <name evidence="2" type="ORF">HGA07_18450</name>
</gene>